<keyword evidence="2" id="KW-0732">Signal</keyword>
<keyword evidence="4" id="KW-1185">Reference proteome</keyword>
<evidence type="ECO:0000313" key="3">
    <source>
        <dbReference type="EMBL" id="KZV48071.1"/>
    </source>
</evidence>
<evidence type="ECO:0000256" key="1">
    <source>
        <dbReference type="SAM" id="MobiDB-lite"/>
    </source>
</evidence>
<gene>
    <name evidence="3" type="ORF">F511_25349</name>
</gene>
<protein>
    <submittedName>
        <fullName evidence="3">Sister chromatid arm cohesin</fullName>
    </submittedName>
</protein>
<evidence type="ECO:0000313" key="4">
    <source>
        <dbReference type="Proteomes" id="UP000250235"/>
    </source>
</evidence>
<dbReference type="AlphaFoldDB" id="A0A2Z7CLV0"/>
<sequence>MTIHRVFLGVTFLATRAWLRPVSRGNRHFTVGGGRLRQSGPRSERILLVRKSHSPKSSSHAQHIELSIRAGISNPVLVTLNGSRIQLAVGPQPLWLRNHNSGLAHWITLVVVSVHYGPFNPYIPIRSTTIGKSRVAIDLIAMHTSWRSNSDIASVTRSCSRYHRYGFRILNHWDHRHVGQLRQSGPRPDPRLLRQTALEVLTRSERSDSPRRVGRKQISGDNGAATAAARGGDGGGGVRVRREAACAFSLGLGFVECVLNEVN</sequence>
<dbReference type="Proteomes" id="UP000250235">
    <property type="component" value="Unassembled WGS sequence"/>
</dbReference>
<reference evidence="3 4" key="1">
    <citation type="journal article" date="2015" name="Proc. Natl. Acad. Sci. U.S.A.">
        <title>The resurrection genome of Boea hygrometrica: A blueprint for survival of dehydration.</title>
        <authorList>
            <person name="Xiao L."/>
            <person name="Yang G."/>
            <person name="Zhang L."/>
            <person name="Yang X."/>
            <person name="Zhao S."/>
            <person name="Ji Z."/>
            <person name="Zhou Q."/>
            <person name="Hu M."/>
            <person name="Wang Y."/>
            <person name="Chen M."/>
            <person name="Xu Y."/>
            <person name="Jin H."/>
            <person name="Xiao X."/>
            <person name="Hu G."/>
            <person name="Bao F."/>
            <person name="Hu Y."/>
            <person name="Wan P."/>
            <person name="Li L."/>
            <person name="Deng X."/>
            <person name="Kuang T."/>
            <person name="Xiang C."/>
            <person name="Zhu J.K."/>
            <person name="Oliver M.J."/>
            <person name="He Y."/>
        </authorList>
    </citation>
    <scope>NUCLEOTIDE SEQUENCE [LARGE SCALE GENOMIC DNA]</scope>
    <source>
        <strain evidence="4">cv. XS01</strain>
    </source>
</reference>
<accession>A0A2Z7CLV0</accession>
<name>A0A2Z7CLV0_9LAMI</name>
<feature type="signal peptide" evidence="2">
    <location>
        <begin position="1"/>
        <end position="19"/>
    </location>
</feature>
<feature type="compositionally biased region" description="Low complexity" evidence="1">
    <location>
        <begin position="220"/>
        <end position="230"/>
    </location>
</feature>
<feature type="chain" id="PRO_5016374182" evidence="2">
    <location>
        <begin position="20"/>
        <end position="263"/>
    </location>
</feature>
<organism evidence="3 4">
    <name type="scientific">Dorcoceras hygrometricum</name>
    <dbReference type="NCBI Taxonomy" id="472368"/>
    <lineage>
        <taxon>Eukaryota</taxon>
        <taxon>Viridiplantae</taxon>
        <taxon>Streptophyta</taxon>
        <taxon>Embryophyta</taxon>
        <taxon>Tracheophyta</taxon>
        <taxon>Spermatophyta</taxon>
        <taxon>Magnoliopsida</taxon>
        <taxon>eudicotyledons</taxon>
        <taxon>Gunneridae</taxon>
        <taxon>Pentapetalae</taxon>
        <taxon>asterids</taxon>
        <taxon>lamiids</taxon>
        <taxon>Lamiales</taxon>
        <taxon>Gesneriaceae</taxon>
        <taxon>Didymocarpoideae</taxon>
        <taxon>Trichosporeae</taxon>
        <taxon>Loxocarpinae</taxon>
        <taxon>Dorcoceras</taxon>
    </lineage>
</organism>
<feature type="region of interest" description="Disordered" evidence="1">
    <location>
        <begin position="204"/>
        <end position="237"/>
    </location>
</feature>
<dbReference type="EMBL" id="KQ994496">
    <property type="protein sequence ID" value="KZV48071.1"/>
    <property type="molecule type" value="Genomic_DNA"/>
</dbReference>
<proteinExistence type="predicted"/>
<evidence type="ECO:0000256" key="2">
    <source>
        <dbReference type="SAM" id="SignalP"/>
    </source>
</evidence>